<keyword evidence="7" id="KW-1185">Reference proteome</keyword>
<keyword evidence="2" id="KW-0479">Metal-binding</keyword>
<evidence type="ECO:0000313" key="7">
    <source>
        <dbReference type="Proteomes" id="UP000287527"/>
    </source>
</evidence>
<dbReference type="InterPro" id="IPR023774">
    <property type="entry name" value="Put_metal_dep_hydrolase_YfiT"/>
</dbReference>
<keyword evidence="1" id="KW-0963">Cytoplasm</keyword>
<dbReference type="EMBL" id="SBII01000013">
    <property type="protein sequence ID" value="RWW92180.1"/>
    <property type="molecule type" value="Genomic_DNA"/>
</dbReference>
<reference evidence="6 7" key="1">
    <citation type="submission" date="2019-01" db="EMBL/GenBank/DDBJ databases">
        <title>Flavobacterium sp. nov.,isolated from freshwater.</title>
        <authorList>
            <person name="Zhang R."/>
            <person name="Du Z.-J."/>
        </authorList>
    </citation>
    <scope>NUCLEOTIDE SEQUENCE [LARGE SCALE GENOMIC DNA]</scope>
    <source>
        <strain evidence="6 7">1E403</strain>
    </source>
</reference>
<dbReference type="Proteomes" id="UP000287527">
    <property type="component" value="Unassembled WGS sequence"/>
</dbReference>
<evidence type="ECO:0000256" key="2">
    <source>
        <dbReference type="ARBA" id="ARBA00022723"/>
    </source>
</evidence>
<dbReference type="HAMAP" id="MF_01256">
    <property type="entry name" value="YfiT_hydrol"/>
    <property type="match status" value="1"/>
</dbReference>
<feature type="domain" description="DinB-like" evidence="5">
    <location>
        <begin position="47"/>
        <end position="171"/>
    </location>
</feature>
<dbReference type="OrthoDB" id="9796039at2"/>
<name>A0A444GMC6_9FLAO</name>
<keyword evidence="4" id="KW-0862">Zinc</keyword>
<accession>A0A444GMC6</accession>
<comment type="caution">
    <text evidence="6">The sequence shown here is derived from an EMBL/GenBank/DDBJ whole genome shotgun (WGS) entry which is preliminary data.</text>
</comment>
<dbReference type="RefSeq" id="WP_128391044.1">
    <property type="nucleotide sequence ID" value="NZ_SBII01000013.1"/>
</dbReference>
<evidence type="ECO:0000256" key="1">
    <source>
        <dbReference type="ARBA" id="ARBA00022490"/>
    </source>
</evidence>
<dbReference type="Gene3D" id="1.20.120.450">
    <property type="entry name" value="dinb family like domain"/>
    <property type="match status" value="1"/>
</dbReference>
<dbReference type="GO" id="GO:0046872">
    <property type="term" value="F:metal ion binding"/>
    <property type="evidence" value="ECO:0007669"/>
    <property type="project" value="UniProtKB-KW"/>
</dbReference>
<evidence type="ECO:0000256" key="3">
    <source>
        <dbReference type="ARBA" id="ARBA00022801"/>
    </source>
</evidence>
<dbReference type="GO" id="GO:0016787">
    <property type="term" value="F:hydrolase activity"/>
    <property type="evidence" value="ECO:0007669"/>
    <property type="project" value="UniProtKB-KW"/>
</dbReference>
<sequence>MLTPEIEKLRYPIGKHIQPKEYTNEILADYISTLSEFPEILKKETVHLTNEQLNTKYRPGGWTIIQVIHHCADSHLNSYIRFKLTLTEDNPIIKPYQEDKWAELEDGKTLPIKHSLNILEGLHFRWVTLLNSLTPAELSRTFIHPEHDTKIKLIENIGIYAWHCNHHLAHITELKKRMTWK</sequence>
<dbReference type="AlphaFoldDB" id="A0A444GMC6"/>
<dbReference type="InterPro" id="IPR034660">
    <property type="entry name" value="DinB/YfiT-like"/>
</dbReference>
<gene>
    <name evidence="6" type="ORF">EPI11_16275</name>
</gene>
<dbReference type="InterPro" id="IPR024775">
    <property type="entry name" value="DinB-like"/>
</dbReference>
<evidence type="ECO:0000313" key="6">
    <source>
        <dbReference type="EMBL" id="RWW92180.1"/>
    </source>
</evidence>
<organism evidence="6 7">
    <name type="scientific">Flavobacterium cerinum</name>
    <dbReference type="NCBI Taxonomy" id="2502784"/>
    <lineage>
        <taxon>Bacteria</taxon>
        <taxon>Pseudomonadati</taxon>
        <taxon>Bacteroidota</taxon>
        <taxon>Flavobacteriia</taxon>
        <taxon>Flavobacteriales</taxon>
        <taxon>Flavobacteriaceae</taxon>
        <taxon>Flavobacterium</taxon>
    </lineage>
</organism>
<dbReference type="SUPFAM" id="SSF109854">
    <property type="entry name" value="DinB/YfiT-like putative metalloenzymes"/>
    <property type="match status" value="1"/>
</dbReference>
<dbReference type="NCBIfam" id="NF009807">
    <property type="entry name" value="PRK13291.1"/>
    <property type="match status" value="1"/>
</dbReference>
<proteinExistence type="inferred from homology"/>
<protein>
    <submittedName>
        <fullName evidence="6">Putative metal-dependent hydrolase</fullName>
    </submittedName>
</protein>
<dbReference type="Pfam" id="PF12867">
    <property type="entry name" value="DinB_2"/>
    <property type="match status" value="1"/>
</dbReference>
<evidence type="ECO:0000259" key="5">
    <source>
        <dbReference type="Pfam" id="PF12867"/>
    </source>
</evidence>
<keyword evidence="3 6" id="KW-0378">Hydrolase</keyword>
<evidence type="ECO:0000256" key="4">
    <source>
        <dbReference type="ARBA" id="ARBA00022833"/>
    </source>
</evidence>